<dbReference type="PIRSF" id="PIRSF005651">
    <property type="entry name" value="HflC"/>
    <property type="match status" value="1"/>
</dbReference>
<dbReference type="Proteomes" id="UP000190027">
    <property type="component" value="Unassembled WGS sequence"/>
</dbReference>
<evidence type="ECO:0000256" key="6">
    <source>
        <dbReference type="PIRNR" id="PIRNR005651"/>
    </source>
</evidence>
<organism evidence="8 9">
    <name type="scientific">Paucidesulfovibrio gracilis DSM 16080</name>
    <dbReference type="NCBI Taxonomy" id="1121449"/>
    <lineage>
        <taxon>Bacteria</taxon>
        <taxon>Pseudomonadati</taxon>
        <taxon>Thermodesulfobacteriota</taxon>
        <taxon>Desulfovibrionia</taxon>
        <taxon>Desulfovibrionales</taxon>
        <taxon>Desulfovibrionaceae</taxon>
        <taxon>Paucidesulfovibrio</taxon>
    </lineage>
</organism>
<keyword evidence="4" id="KW-1133">Transmembrane helix</keyword>
<keyword evidence="9" id="KW-1185">Reference proteome</keyword>
<accession>A0A1T4X759</accession>
<dbReference type="NCBIfam" id="TIGR01932">
    <property type="entry name" value="hflC"/>
    <property type="match status" value="1"/>
</dbReference>
<feature type="domain" description="Band 7" evidence="7">
    <location>
        <begin position="21"/>
        <end position="184"/>
    </location>
</feature>
<dbReference type="Gene3D" id="3.30.479.30">
    <property type="entry name" value="Band 7 domain"/>
    <property type="match status" value="1"/>
</dbReference>
<keyword evidence="5" id="KW-0472">Membrane</keyword>
<dbReference type="InterPro" id="IPR001972">
    <property type="entry name" value="Stomatin_HflK_fam"/>
</dbReference>
<dbReference type="PANTHER" id="PTHR42911:SF1">
    <property type="entry name" value="MODULATOR OF FTSH PROTEASE HFLC"/>
    <property type="match status" value="1"/>
</dbReference>
<evidence type="ECO:0000259" key="7">
    <source>
        <dbReference type="SMART" id="SM00244"/>
    </source>
</evidence>
<evidence type="ECO:0000256" key="5">
    <source>
        <dbReference type="ARBA" id="ARBA00023136"/>
    </source>
</evidence>
<evidence type="ECO:0000256" key="1">
    <source>
        <dbReference type="ARBA" id="ARBA00004167"/>
    </source>
</evidence>
<keyword evidence="3" id="KW-0812">Transmembrane</keyword>
<dbReference type="SUPFAM" id="SSF117892">
    <property type="entry name" value="Band 7/SPFH domain"/>
    <property type="match status" value="1"/>
</dbReference>
<keyword evidence="8" id="KW-0645">Protease</keyword>
<reference evidence="8 9" key="1">
    <citation type="submission" date="2017-02" db="EMBL/GenBank/DDBJ databases">
        <authorList>
            <person name="Peterson S.W."/>
        </authorList>
    </citation>
    <scope>NUCLEOTIDE SEQUENCE [LARGE SCALE GENOMIC DNA]</scope>
    <source>
        <strain evidence="8 9">DSM 16080</strain>
    </source>
</reference>
<dbReference type="Pfam" id="PF01145">
    <property type="entry name" value="Band_7"/>
    <property type="match status" value="1"/>
</dbReference>
<protein>
    <recommendedName>
        <fullName evidence="6">Protein HflC</fullName>
    </recommendedName>
</protein>
<evidence type="ECO:0000256" key="2">
    <source>
        <dbReference type="ARBA" id="ARBA00007862"/>
    </source>
</evidence>
<comment type="subcellular location">
    <subcellularLocation>
        <location evidence="1">Membrane</location>
        <topology evidence="1">Single-pass membrane protein</topology>
    </subcellularLocation>
</comment>
<dbReference type="CDD" id="cd03405">
    <property type="entry name" value="SPFH_HflC"/>
    <property type="match status" value="1"/>
</dbReference>
<sequence>MKRSSIILLLLLFVVVVSALECAFTVDQTQRAILLQFGRPVGESSYDPGLHFKLPFVQDVLYFDSRILDYDAKPEEILTEDKKNMVVDSYAKWRIENPLTFYRKFKTIPGALARLDDVVRGQLREVLGRYELKEIVAHKRKELLEEVTVRTREQLKSFGISVVDVRIRRTDLPPENQRAIFNRMRAERERQAKQYRAEGQEMAAKIRAQADKERAVLLSEAQKKSQIIRGEGEAEATSIYATALEEAPDFYEFKRSLEAYEKSLKDGTRVIMTPKSPFLKHFQ</sequence>
<dbReference type="STRING" id="1121449.SAMN02745704_01861"/>
<name>A0A1T4X759_9BACT</name>
<dbReference type="PANTHER" id="PTHR42911">
    <property type="entry name" value="MODULATOR OF FTSH PROTEASE HFLC"/>
    <property type="match status" value="1"/>
</dbReference>
<dbReference type="InterPro" id="IPR010200">
    <property type="entry name" value="HflC"/>
</dbReference>
<dbReference type="InterPro" id="IPR036013">
    <property type="entry name" value="Band_7/SPFH_dom_sf"/>
</dbReference>
<evidence type="ECO:0000256" key="4">
    <source>
        <dbReference type="ARBA" id="ARBA00022989"/>
    </source>
</evidence>
<dbReference type="OrthoDB" id="9812991at2"/>
<dbReference type="PRINTS" id="PR00721">
    <property type="entry name" value="STOMATIN"/>
</dbReference>
<dbReference type="GO" id="GO:0016020">
    <property type="term" value="C:membrane"/>
    <property type="evidence" value="ECO:0007669"/>
    <property type="project" value="UniProtKB-SubCell"/>
</dbReference>
<dbReference type="GO" id="GO:0008233">
    <property type="term" value="F:peptidase activity"/>
    <property type="evidence" value="ECO:0007669"/>
    <property type="project" value="UniProtKB-KW"/>
</dbReference>
<dbReference type="AlphaFoldDB" id="A0A1T4X759"/>
<evidence type="ECO:0000256" key="3">
    <source>
        <dbReference type="ARBA" id="ARBA00022692"/>
    </source>
</evidence>
<gene>
    <name evidence="8" type="ORF">SAMN02745704_01861</name>
</gene>
<dbReference type="InterPro" id="IPR001107">
    <property type="entry name" value="Band_7"/>
</dbReference>
<keyword evidence="8" id="KW-0378">Hydrolase</keyword>
<evidence type="ECO:0000313" key="8">
    <source>
        <dbReference type="EMBL" id="SKA85432.1"/>
    </source>
</evidence>
<proteinExistence type="inferred from homology"/>
<comment type="similarity">
    <text evidence="2 6">Belongs to the band 7/mec-2 family. HflC subfamily.</text>
</comment>
<dbReference type="SMART" id="SM00244">
    <property type="entry name" value="PHB"/>
    <property type="match status" value="1"/>
</dbReference>
<dbReference type="GO" id="GO:0006508">
    <property type="term" value="P:proteolysis"/>
    <property type="evidence" value="ECO:0007669"/>
    <property type="project" value="UniProtKB-KW"/>
</dbReference>
<dbReference type="EMBL" id="FUYC01000008">
    <property type="protein sequence ID" value="SKA85432.1"/>
    <property type="molecule type" value="Genomic_DNA"/>
</dbReference>
<comment type="function">
    <text evidence="6">HflC and HflK could regulate a protease.</text>
</comment>
<evidence type="ECO:0000313" key="9">
    <source>
        <dbReference type="Proteomes" id="UP000190027"/>
    </source>
</evidence>
<dbReference type="RefSeq" id="WP_078717421.1">
    <property type="nucleotide sequence ID" value="NZ_FUYC01000008.1"/>
</dbReference>